<gene>
    <name evidence="2" type="ORF">MPEBLZ_02938</name>
</gene>
<evidence type="ECO:0000313" key="3">
    <source>
        <dbReference type="Proteomes" id="UP000050360"/>
    </source>
</evidence>
<keyword evidence="1" id="KW-0812">Transmembrane</keyword>
<keyword evidence="1" id="KW-0472">Membrane</keyword>
<name>A0A0P7ZCT0_9EURY</name>
<dbReference type="EMBL" id="LKCM01000230">
    <property type="protein sequence ID" value="KPQ42480.1"/>
    <property type="molecule type" value="Genomic_DNA"/>
</dbReference>
<dbReference type="Proteomes" id="UP000050360">
    <property type="component" value="Unassembled WGS sequence"/>
</dbReference>
<dbReference type="PROSITE" id="PS51257">
    <property type="entry name" value="PROKAR_LIPOPROTEIN"/>
    <property type="match status" value="1"/>
</dbReference>
<keyword evidence="1" id="KW-1133">Transmembrane helix</keyword>
<accession>A0A0P7ZCT0</accession>
<protein>
    <submittedName>
        <fullName evidence="2">Uncharacterized protein</fullName>
    </submittedName>
</protein>
<feature type="transmembrane region" description="Helical" evidence="1">
    <location>
        <begin position="128"/>
        <end position="153"/>
    </location>
</feature>
<feature type="transmembrane region" description="Helical" evidence="1">
    <location>
        <begin position="35"/>
        <end position="53"/>
    </location>
</feature>
<dbReference type="AlphaFoldDB" id="A0A0P7ZCT0"/>
<proteinExistence type="predicted"/>
<comment type="caution">
    <text evidence="2">The sequence shown here is derived from an EMBL/GenBank/DDBJ whole genome shotgun (WGS) entry which is preliminary data.</text>
</comment>
<reference evidence="2 3" key="1">
    <citation type="submission" date="2015-09" db="EMBL/GenBank/DDBJ databases">
        <title>A metagenomics-based metabolic model of nitrate-dependent anaerobic oxidation of methane by Methanoperedens-like archaea.</title>
        <authorList>
            <person name="Arshad A."/>
            <person name="Speth D.R."/>
            <person name="De Graaf R.M."/>
            <person name="Op Den Camp H.J."/>
            <person name="Jetten M.S."/>
            <person name="Welte C.U."/>
        </authorList>
    </citation>
    <scope>NUCLEOTIDE SEQUENCE [LARGE SCALE GENOMIC DNA]</scope>
</reference>
<feature type="transmembrane region" description="Helical" evidence="1">
    <location>
        <begin position="12"/>
        <end position="29"/>
    </location>
</feature>
<evidence type="ECO:0000313" key="2">
    <source>
        <dbReference type="EMBL" id="KPQ42480.1"/>
    </source>
</evidence>
<evidence type="ECO:0000256" key="1">
    <source>
        <dbReference type="SAM" id="Phobius"/>
    </source>
</evidence>
<organism evidence="2 3">
    <name type="scientific">Candidatus Methanoperedens nitratireducens</name>
    <dbReference type="NCBI Taxonomy" id="1392998"/>
    <lineage>
        <taxon>Archaea</taxon>
        <taxon>Methanobacteriati</taxon>
        <taxon>Methanobacteriota</taxon>
        <taxon>Stenosarchaea group</taxon>
        <taxon>Methanomicrobia</taxon>
        <taxon>Methanosarcinales</taxon>
        <taxon>ANME-2 cluster</taxon>
        <taxon>Candidatus Methanoperedentaceae</taxon>
        <taxon>Candidatus Methanoperedens</taxon>
    </lineage>
</organism>
<sequence length="189" mass="21964">MKTLTDYQFSNVIITGCAAYFGFLIAGLVLPFPSFFFVLSILSILLTSVILFVQDRITIELISNAIIIKRTIFKRVEISKESILKIEVLKNPNHRFRWAITSLVIIGLIFWLMNMIDTLSRVLERDPFLYFIAMAFAESTILIFVIVLTYKWYIRSKYENYLKITSRTNREVNIYVDNPTEIVNKLGAD</sequence>
<feature type="transmembrane region" description="Helical" evidence="1">
    <location>
        <begin position="96"/>
        <end position="116"/>
    </location>
</feature>